<dbReference type="STRING" id="1833852.B0537_02940"/>
<dbReference type="RefSeq" id="WP_077713103.1">
    <property type="nucleotide sequence ID" value="NZ_CP019698.1"/>
</dbReference>
<feature type="compositionally biased region" description="Low complexity" evidence="1">
    <location>
        <begin position="22"/>
        <end position="35"/>
    </location>
</feature>
<evidence type="ECO:0000313" key="3">
    <source>
        <dbReference type="EMBL" id="AQS58139.1"/>
    </source>
</evidence>
<dbReference type="AlphaFoldDB" id="A0A1S6ITN2"/>
<evidence type="ECO:0008006" key="5">
    <source>
        <dbReference type="Google" id="ProtNLM"/>
    </source>
</evidence>
<dbReference type="PROSITE" id="PS51257">
    <property type="entry name" value="PROKAR_LIPOPROTEIN"/>
    <property type="match status" value="1"/>
</dbReference>
<protein>
    <recommendedName>
        <fullName evidence="5">Lipoprotein</fullName>
    </recommendedName>
</protein>
<proteinExistence type="predicted"/>
<evidence type="ECO:0000256" key="1">
    <source>
        <dbReference type="SAM" id="MobiDB-lite"/>
    </source>
</evidence>
<evidence type="ECO:0000313" key="4">
    <source>
        <dbReference type="Proteomes" id="UP000189464"/>
    </source>
</evidence>
<accession>A0A1S6ITN2</accession>
<dbReference type="Proteomes" id="UP000189464">
    <property type="component" value="Chromosome"/>
</dbReference>
<feature type="compositionally biased region" description="Basic and acidic residues" evidence="1">
    <location>
        <begin position="79"/>
        <end position="93"/>
    </location>
</feature>
<gene>
    <name evidence="3" type="ORF">B0537_02940</name>
</gene>
<dbReference type="EMBL" id="CP019698">
    <property type="protein sequence ID" value="AQS58139.1"/>
    <property type="molecule type" value="Genomic_DNA"/>
</dbReference>
<keyword evidence="4" id="KW-1185">Reference proteome</keyword>
<reference evidence="3 4" key="1">
    <citation type="journal article" date="2016" name="Int. J. Syst. Evol. Microbiol.">
        <title>Desulfotomaculum ferrireducens sp. nov., a moderately thermophilic sulfate-reducing and dissimilatory Fe(III)-reducing bacterium isolated from compost.</title>
        <authorList>
            <person name="Yang G."/>
            <person name="Guo J."/>
            <person name="Zhuang L."/>
            <person name="Yuan Y."/>
            <person name="Zhou S."/>
        </authorList>
    </citation>
    <scope>NUCLEOTIDE SEQUENCE [LARGE SCALE GENOMIC DNA]</scope>
    <source>
        <strain evidence="3 4">GSS09</strain>
    </source>
</reference>
<name>A0A1S6ITN2_9FIRM</name>
<feature type="region of interest" description="Disordered" evidence="1">
    <location>
        <begin position="22"/>
        <end position="41"/>
    </location>
</feature>
<dbReference type="KEGG" id="dfg:B0537_02940"/>
<feature type="chain" id="PRO_5038872172" description="Lipoprotein" evidence="2">
    <location>
        <begin position="19"/>
        <end position="207"/>
    </location>
</feature>
<evidence type="ECO:0000256" key="2">
    <source>
        <dbReference type="SAM" id="SignalP"/>
    </source>
</evidence>
<dbReference type="OrthoDB" id="1787414at2"/>
<feature type="compositionally biased region" description="Gly residues" evidence="1">
    <location>
        <begin position="105"/>
        <end position="115"/>
    </location>
</feature>
<feature type="region of interest" description="Disordered" evidence="1">
    <location>
        <begin position="75"/>
        <end position="118"/>
    </location>
</feature>
<organism evidence="3 4">
    <name type="scientific">Desulforamulus ferrireducens</name>
    <dbReference type="NCBI Taxonomy" id="1833852"/>
    <lineage>
        <taxon>Bacteria</taxon>
        <taxon>Bacillati</taxon>
        <taxon>Bacillota</taxon>
        <taxon>Clostridia</taxon>
        <taxon>Eubacteriales</taxon>
        <taxon>Peptococcaceae</taxon>
        <taxon>Desulforamulus</taxon>
    </lineage>
</organism>
<feature type="signal peptide" evidence="2">
    <location>
        <begin position="1"/>
        <end position="18"/>
    </location>
</feature>
<keyword evidence="2" id="KW-0732">Signal</keyword>
<sequence length="207" mass="21401">MKRILLVFLVALLSLAVAGCGSSGGKATAQQKTTAPAGEKITLPEERPTFICRVKEIIGNEVTVYKAILNENQASERPAQAKETTEENAKPGPREAANQANQGARPGGGGPGGGVPRLSFSEETETFLIPVGVPIVSMQRGTGEVTEVGLTQIKKDSILQIWQTNGEITFVQVAGGGGQRMNTGNNQGGWPPGGMGGPGMGPPPPGM</sequence>